<feature type="signal peptide" evidence="1">
    <location>
        <begin position="1"/>
        <end position="20"/>
    </location>
</feature>
<accession>A0AAN9W4W7</accession>
<feature type="chain" id="PRO_5042982557" description="Accessory gland protein" evidence="1">
    <location>
        <begin position="21"/>
        <end position="92"/>
    </location>
</feature>
<dbReference type="EMBL" id="JAZDUA010000016">
    <property type="protein sequence ID" value="KAK7873157.1"/>
    <property type="molecule type" value="Genomic_DNA"/>
</dbReference>
<evidence type="ECO:0008006" key="4">
    <source>
        <dbReference type="Google" id="ProtNLM"/>
    </source>
</evidence>
<evidence type="ECO:0000313" key="3">
    <source>
        <dbReference type="Proteomes" id="UP001378592"/>
    </source>
</evidence>
<reference evidence="2 3" key="1">
    <citation type="submission" date="2024-03" db="EMBL/GenBank/DDBJ databases">
        <title>The genome assembly and annotation of the cricket Gryllus longicercus Weissman &amp; Gray.</title>
        <authorList>
            <person name="Szrajer S."/>
            <person name="Gray D."/>
            <person name="Ylla G."/>
        </authorList>
    </citation>
    <scope>NUCLEOTIDE SEQUENCE [LARGE SCALE GENOMIC DNA]</scope>
    <source>
        <strain evidence="2">DAG 2021-001</strain>
        <tissue evidence="2">Whole body minus gut</tissue>
    </source>
</reference>
<name>A0AAN9W4W7_9ORTH</name>
<dbReference type="Pfam" id="PF16086">
    <property type="entry name" value="DUF4816"/>
    <property type="match status" value="1"/>
</dbReference>
<keyword evidence="3" id="KW-1185">Reference proteome</keyword>
<organism evidence="2 3">
    <name type="scientific">Gryllus longicercus</name>
    <dbReference type="NCBI Taxonomy" id="2509291"/>
    <lineage>
        <taxon>Eukaryota</taxon>
        <taxon>Metazoa</taxon>
        <taxon>Ecdysozoa</taxon>
        <taxon>Arthropoda</taxon>
        <taxon>Hexapoda</taxon>
        <taxon>Insecta</taxon>
        <taxon>Pterygota</taxon>
        <taxon>Neoptera</taxon>
        <taxon>Polyneoptera</taxon>
        <taxon>Orthoptera</taxon>
        <taxon>Ensifera</taxon>
        <taxon>Gryllidea</taxon>
        <taxon>Grylloidea</taxon>
        <taxon>Gryllidae</taxon>
        <taxon>Gryllinae</taxon>
        <taxon>Gryllus</taxon>
    </lineage>
</organism>
<dbReference type="Proteomes" id="UP001378592">
    <property type="component" value="Unassembled WGS sequence"/>
</dbReference>
<protein>
    <recommendedName>
        <fullName evidence="4">Accessory gland protein</fullName>
    </recommendedName>
</protein>
<evidence type="ECO:0000256" key="1">
    <source>
        <dbReference type="SAM" id="SignalP"/>
    </source>
</evidence>
<gene>
    <name evidence="2" type="ORF">R5R35_006377</name>
</gene>
<keyword evidence="1" id="KW-0732">Signal</keyword>
<evidence type="ECO:0000313" key="2">
    <source>
        <dbReference type="EMBL" id="KAK7873157.1"/>
    </source>
</evidence>
<dbReference type="InterPro" id="IPR032134">
    <property type="entry name" value="DUF4816"/>
</dbReference>
<comment type="caution">
    <text evidence="2">The sequence shown here is derived from an EMBL/GenBank/DDBJ whole genome shotgun (WGS) entry which is preliminary data.</text>
</comment>
<sequence length="92" mass="10870">MKGWELLLIWLTVSIMTVLAIEGSGKKTVKVAVSDGSPGGFWRSRQEWKARWVREWRQQKVWMATWKKVWSPVDIKEWVPLPQTPDWKAPKH</sequence>
<proteinExistence type="predicted"/>
<dbReference type="AlphaFoldDB" id="A0AAN9W4W7"/>